<keyword evidence="14" id="KW-1185">Reference proteome</keyword>
<feature type="transmembrane region" description="Helical" evidence="12">
    <location>
        <begin position="219"/>
        <end position="239"/>
    </location>
</feature>
<feature type="compositionally biased region" description="Gly residues" evidence="11">
    <location>
        <begin position="121"/>
        <end position="135"/>
    </location>
</feature>
<feature type="compositionally biased region" description="Low complexity" evidence="11">
    <location>
        <begin position="136"/>
        <end position="162"/>
    </location>
</feature>
<feature type="transmembrane region" description="Helical" evidence="12">
    <location>
        <begin position="462"/>
        <end position="481"/>
    </location>
</feature>
<keyword evidence="3" id="KW-1003">Cell membrane</keyword>
<keyword evidence="8 12" id="KW-0472">Membrane</keyword>
<comment type="function">
    <text evidence="9">Part of the binding-protein-dependent transport system for D-xylose. Probably responsible for the translocation of the substrate across the membrane.</text>
</comment>
<sequence>MSQPPGESPADESSSAGSAESEPASGRPDGPGDGPADATRTDRPHEASSSGAGQPASGGTGQPTSSGTGQPASGGAGQPLQPAQPASGTAGQPASGGTGQPAFGGTGQPSQPGFGTAGQHASGGTGQPAFGGGGQPVPQAPAGAPGAPPGQGAAPWWAQGQAAPPPPGMPQQPPPPPYQPPQPAWAYGHQAPGGPPPRPSTAPVAPDASAGRDRLLPHLVWEGVLLVIAVLLMIGVAAGSSPHGVTSALGQAGYLGLLAAGLAFSFRTGSPNLAAGTITGFTGTLAAYLATAHGWGTFPAVLVAIVLATLIGFVLGVLVAVLSVPSWALTLGAAAAIQAIVLKLTHGVLIPMPFHSSYSTAMWYGIFLVVSVGGGALWLVPGVRTALGTARRTGDPARWTDPRGSLGVVAGLTGSSLLAGLAAVPMLIRLQAADSQGSSLTTLALAAVLLGGVSVFGRRAGVFGTLLAVTIIALLQWIIAYNGGTSWIGTLVVGLAALVGLGVSRGIEGITDVLNRPRPANATPPPPVPPYGTPPPPPPPPAR</sequence>
<dbReference type="Proteomes" id="UP001165074">
    <property type="component" value="Unassembled WGS sequence"/>
</dbReference>
<dbReference type="PANTHER" id="PTHR32196">
    <property type="entry name" value="ABC TRANSPORTER PERMEASE PROTEIN YPHD-RELATED-RELATED"/>
    <property type="match status" value="1"/>
</dbReference>
<keyword evidence="2" id="KW-0813">Transport</keyword>
<evidence type="ECO:0000256" key="1">
    <source>
        <dbReference type="ARBA" id="ARBA00004651"/>
    </source>
</evidence>
<feature type="compositionally biased region" description="Pro residues" evidence="11">
    <location>
        <begin position="522"/>
        <end position="543"/>
    </location>
</feature>
<protein>
    <recommendedName>
        <fullName evidence="10">Xylose transport system permease protein XylH</fullName>
    </recommendedName>
</protein>
<dbReference type="PANTHER" id="PTHR32196:SF32">
    <property type="entry name" value="XYLOSE TRANSPORT SYSTEM PERMEASE PROTEIN XYLH"/>
    <property type="match status" value="1"/>
</dbReference>
<keyword evidence="4" id="KW-0997">Cell inner membrane</keyword>
<evidence type="ECO:0000256" key="10">
    <source>
        <dbReference type="ARBA" id="ARBA00035686"/>
    </source>
</evidence>
<feature type="transmembrane region" description="Helical" evidence="12">
    <location>
        <begin position="245"/>
        <end position="266"/>
    </location>
</feature>
<feature type="transmembrane region" description="Helical" evidence="12">
    <location>
        <begin position="361"/>
        <end position="383"/>
    </location>
</feature>
<comment type="subcellular location">
    <subcellularLocation>
        <location evidence="1">Cell membrane</location>
        <topology evidence="1">Multi-pass membrane protein</topology>
    </subcellularLocation>
</comment>
<proteinExistence type="predicted"/>
<feature type="transmembrane region" description="Helical" evidence="12">
    <location>
        <begin position="440"/>
        <end position="457"/>
    </location>
</feature>
<feature type="transmembrane region" description="Helical" evidence="12">
    <location>
        <begin position="404"/>
        <end position="428"/>
    </location>
</feature>
<feature type="transmembrane region" description="Helical" evidence="12">
    <location>
        <begin position="329"/>
        <end position="349"/>
    </location>
</feature>
<evidence type="ECO:0000256" key="9">
    <source>
        <dbReference type="ARBA" id="ARBA00035611"/>
    </source>
</evidence>
<evidence type="ECO:0000256" key="2">
    <source>
        <dbReference type="ARBA" id="ARBA00022448"/>
    </source>
</evidence>
<dbReference type="Pfam" id="PF02653">
    <property type="entry name" value="BPD_transp_2"/>
    <property type="match status" value="1"/>
</dbReference>
<evidence type="ECO:0000256" key="12">
    <source>
        <dbReference type="SAM" id="Phobius"/>
    </source>
</evidence>
<evidence type="ECO:0000256" key="7">
    <source>
        <dbReference type="ARBA" id="ARBA00022989"/>
    </source>
</evidence>
<feature type="transmembrane region" description="Helical" evidence="12">
    <location>
        <begin position="487"/>
        <end position="507"/>
    </location>
</feature>
<evidence type="ECO:0000256" key="6">
    <source>
        <dbReference type="ARBA" id="ARBA00022692"/>
    </source>
</evidence>
<evidence type="ECO:0000313" key="14">
    <source>
        <dbReference type="Proteomes" id="UP001165074"/>
    </source>
</evidence>
<dbReference type="AlphaFoldDB" id="A0A9W6S5A6"/>
<feature type="compositionally biased region" description="Low complexity" evidence="11">
    <location>
        <begin position="11"/>
        <end position="38"/>
    </location>
</feature>
<feature type="transmembrane region" description="Helical" evidence="12">
    <location>
        <begin position="273"/>
        <end position="295"/>
    </location>
</feature>
<feature type="region of interest" description="Disordered" evidence="11">
    <location>
        <begin position="514"/>
        <end position="543"/>
    </location>
</feature>
<dbReference type="GO" id="GO:0005886">
    <property type="term" value="C:plasma membrane"/>
    <property type="evidence" value="ECO:0007669"/>
    <property type="project" value="UniProtKB-SubCell"/>
</dbReference>
<keyword evidence="5" id="KW-0762">Sugar transport</keyword>
<gene>
    <name evidence="13" type="ORF">Airi02_035890</name>
</gene>
<feature type="compositionally biased region" description="Pro residues" evidence="11">
    <location>
        <begin position="163"/>
        <end position="183"/>
    </location>
</feature>
<comment type="caution">
    <text evidence="13">The sequence shown here is derived from an EMBL/GenBank/DDBJ whole genome shotgun (WGS) entry which is preliminary data.</text>
</comment>
<feature type="region of interest" description="Disordered" evidence="11">
    <location>
        <begin position="1"/>
        <end position="209"/>
    </location>
</feature>
<keyword evidence="6 12" id="KW-0812">Transmembrane</keyword>
<organism evidence="13 14">
    <name type="scientific">Actinoallomurus iriomotensis</name>
    <dbReference type="NCBI Taxonomy" id="478107"/>
    <lineage>
        <taxon>Bacteria</taxon>
        <taxon>Bacillati</taxon>
        <taxon>Actinomycetota</taxon>
        <taxon>Actinomycetes</taxon>
        <taxon>Streptosporangiales</taxon>
        <taxon>Thermomonosporaceae</taxon>
        <taxon>Actinoallomurus</taxon>
    </lineage>
</organism>
<feature type="compositionally biased region" description="Low complexity" evidence="11">
    <location>
        <begin position="62"/>
        <end position="71"/>
    </location>
</feature>
<keyword evidence="7 12" id="KW-1133">Transmembrane helix</keyword>
<dbReference type="GO" id="GO:0022857">
    <property type="term" value="F:transmembrane transporter activity"/>
    <property type="evidence" value="ECO:0007669"/>
    <property type="project" value="InterPro"/>
</dbReference>
<evidence type="ECO:0000256" key="8">
    <source>
        <dbReference type="ARBA" id="ARBA00023136"/>
    </source>
</evidence>
<evidence type="ECO:0000256" key="5">
    <source>
        <dbReference type="ARBA" id="ARBA00022597"/>
    </source>
</evidence>
<name>A0A9W6S5A6_9ACTN</name>
<dbReference type="InterPro" id="IPR001851">
    <property type="entry name" value="ABC_transp_permease"/>
</dbReference>
<evidence type="ECO:0000256" key="4">
    <source>
        <dbReference type="ARBA" id="ARBA00022519"/>
    </source>
</evidence>
<evidence type="ECO:0000313" key="13">
    <source>
        <dbReference type="EMBL" id="GLY85660.1"/>
    </source>
</evidence>
<evidence type="ECO:0000256" key="3">
    <source>
        <dbReference type="ARBA" id="ARBA00022475"/>
    </source>
</evidence>
<feature type="transmembrane region" description="Helical" evidence="12">
    <location>
        <begin position="301"/>
        <end position="322"/>
    </location>
</feature>
<reference evidence="13" key="1">
    <citation type="submission" date="2023-03" db="EMBL/GenBank/DDBJ databases">
        <title>Actinoallomurus iriomotensis NBRC 103684.</title>
        <authorList>
            <person name="Ichikawa N."/>
            <person name="Sato H."/>
            <person name="Tonouchi N."/>
        </authorList>
    </citation>
    <scope>NUCLEOTIDE SEQUENCE</scope>
    <source>
        <strain evidence="13">NBRC 103684</strain>
    </source>
</reference>
<evidence type="ECO:0000256" key="11">
    <source>
        <dbReference type="SAM" id="MobiDB-lite"/>
    </source>
</evidence>
<accession>A0A9W6S5A6</accession>
<dbReference type="EMBL" id="BSTK01000004">
    <property type="protein sequence ID" value="GLY85660.1"/>
    <property type="molecule type" value="Genomic_DNA"/>
</dbReference>
<feature type="compositionally biased region" description="Gly residues" evidence="11">
    <location>
        <begin position="94"/>
        <end position="107"/>
    </location>
</feature>